<feature type="domain" description="Tyr recombinase" evidence="10">
    <location>
        <begin position="125"/>
        <end position="307"/>
    </location>
</feature>
<reference evidence="12 13" key="1">
    <citation type="submission" date="2018-10" db="EMBL/GenBank/DDBJ databases">
        <title>Phylogenomics of Brevibacillus.</title>
        <authorList>
            <person name="Dunlap C."/>
        </authorList>
    </citation>
    <scope>NUCLEOTIDE SEQUENCE [LARGE SCALE GENOMIC DNA]</scope>
    <source>
        <strain evidence="12 13">JCM 15774</strain>
    </source>
</reference>
<evidence type="ECO:0000256" key="8">
    <source>
        <dbReference type="ARBA" id="ARBA00023306"/>
    </source>
</evidence>
<evidence type="ECO:0000313" key="13">
    <source>
        <dbReference type="Proteomes" id="UP000269573"/>
    </source>
</evidence>
<dbReference type="InterPro" id="IPR002104">
    <property type="entry name" value="Integrase_catalytic"/>
</dbReference>
<dbReference type="SUPFAM" id="SSF56349">
    <property type="entry name" value="DNA breaking-rejoining enzymes"/>
    <property type="match status" value="1"/>
</dbReference>
<evidence type="ECO:0000256" key="9">
    <source>
        <dbReference type="PROSITE-ProRule" id="PRU01248"/>
    </source>
</evidence>
<protein>
    <submittedName>
        <fullName evidence="12">Recombinase</fullName>
    </submittedName>
</protein>
<dbReference type="GO" id="GO:0005737">
    <property type="term" value="C:cytoplasm"/>
    <property type="evidence" value="ECO:0007669"/>
    <property type="project" value="UniProtKB-SubCell"/>
</dbReference>
<keyword evidence="4" id="KW-0159">Chromosome partition</keyword>
<dbReference type="Proteomes" id="UP000269573">
    <property type="component" value="Unassembled WGS sequence"/>
</dbReference>
<evidence type="ECO:0000256" key="1">
    <source>
        <dbReference type="ARBA" id="ARBA00004496"/>
    </source>
</evidence>
<keyword evidence="5" id="KW-0229">DNA integration</keyword>
<evidence type="ECO:0000259" key="11">
    <source>
        <dbReference type="PROSITE" id="PS51900"/>
    </source>
</evidence>
<dbReference type="PANTHER" id="PTHR30349">
    <property type="entry name" value="PHAGE INTEGRASE-RELATED"/>
    <property type="match status" value="1"/>
</dbReference>
<feature type="domain" description="Core-binding (CB)" evidence="11">
    <location>
        <begin position="15"/>
        <end position="104"/>
    </location>
</feature>
<dbReference type="GO" id="GO:0007059">
    <property type="term" value="P:chromosome segregation"/>
    <property type="evidence" value="ECO:0007669"/>
    <property type="project" value="UniProtKB-KW"/>
</dbReference>
<evidence type="ECO:0000256" key="4">
    <source>
        <dbReference type="ARBA" id="ARBA00022829"/>
    </source>
</evidence>
<dbReference type="Gene3D" id="1.10.443.10">
    <property type="entry name" value="Intergrase catalytic core"/>
    <property type="match status" value="1"/>
</dbReference>
<accession>A0A3M8DPY9</accession>
<dbReference type="PROSITE" id="PS51898">
    <property type="entry name" value="TYR_RECOMBINASE"/>
    <property type="match status" value="1"/>
</dbReference>
<proteinExistence type="predicted"/>
<dbReference type="Pfam" id="PF00589">
    <property type="entry name" value="Phage_integrase"/>
    <property type="match status" value="1"/>
</dbReference>
<dbReference type="InterPro" id="IPR004107">
    <property type="entry name" value="Integrase_SAM-like_N"/>
</dbReference>
<keyword evidence="6 9" id="KW-0238">DNA-binding</keyword>
<keyword evidence="13" id="KW-1185">Reference proteome</keyword>
<dbReference type="InterPro" id="IPR013762">
    <property type="entry name" value="Integrase-like_cat_sf"/>
</dbReference>
<dbReference type="GO" id="GO:0006310">
    <property type="term" value="P:DNA recombination"/>
    <property type="evidence" value="ECO:0007669"/>
    <property type="project" value="UniProtKB-KW"/>
</dbReference>
<dbReference type="GO" id="GO:0015074">
    <property type="term" value="P:DNA integration"/>
    <property type="evidence" value="ECO:0007669"/>
    <property type="project" value="UniProtKB-KW"/>
</dbReference>
<dbReference type="GO" id="GO:0051301">
    <property type="term" value="P:cell division"/>
    <property type="evidence" value="ECO:0007669"/>
    <property type="project" value="UniProtKB-KW"/>
</dbReference>
<dbReference type="GO" id="GO:0003677">
    <property type="term" value="F:DNA binding"/>
    <property type="evidence" value="ECO:0007669"/>
    <property type="project" value="UniProtKB-UniRule"/>
</dbReference>
<comment type="caution">
    <text evidence="12">The sequence shown here is derived from an EMBL/GenBank/DDBJ whole genome shotgun (WGS) entry which is preliminary data.</text>
</comment>
<dbReference type="PROSITE" id="PS51900">
    <property type="entry name" value="CB"/>
    <property type="match status" value="1"/>
</dbReference>
<dbReference type="PANTHER" id="PTHR30349:SF77">
    <property type="entry name" value="TYROSINE RECOMBINASE XERC"/>
    <property type="match status" value="1"/>
</dbReference>
<evidence type="ECO:0000259" key="10">
    <source>
        <dbReference type="PROSITE" id="PS51898"/>
    </source>
</evidence>
<evidence type="ECO:0000256" key="7">
    <source>
        <dbReference type="ARBA" id="ARBA00023172"/>
    </source>
</evidence>
<dbReference type="Pfam" id="PF02899">
    <property type="entry name" value="Phage_int_SAM_1"/>
    <property type="match status" value="1"/>
</dbReference>
<keyword evidence="8" id="KW-0131">Cell cycle</keyword>
<evidence type="ECO:0000313" key="12">
    <source>
        <dbReference type="EMBL" id="RNB90198.1"/>
    </source>
</evidence>
<evidence type="ECO:0000256" key="5">
    <source>
        <dbReference type="ARBA" id="ARBA00022908"/>
    </source>
</evidence>
<keyword evidence="3" id="KW-0132">Cell division</keyword>
<evidence type="ECO:0000256" key="3">
    <source>
        <dbReference type="ARBA" id="ARBA00022618"/>
    </source>
</evidence>
<comment type="subcellular location">
    <subcellularLocation>
        <location evidence="1">Cytoplasm</location>
    </subcellularLocation>
</comment>
<dbReference type="InterPro" id="IPR050090">
    <property type="entry name" value="Tyrosine_recombinase_XerCD"/>
</dbReference>
<dbReference type="AlphaFoldDB" id="A0A3M8DPY9"/>
<dbReference type="EMBL" id="RHHU01000002">
    <property type="protein sequence ID" value="RNB90198.1"/>
    <property type="molecule type" value="Genomic_DNA"/>
</dbReference>
<sequence>MHAKLNFKKECFHLIALFEAIDEFVTYLKIEVNRSKETYTGYHKDLSQFHRFYLERWKVEPFVDEIEPFHLRSYLRYVAEEKQYKTNSIIRTVATFRSFFRFLEREEYISKNPSLKIDAPKKPESIPRFITKEEIERILSAISQDQDHGRRDYTLIQALRYTGLRVSELANLKINDVNLEEATITVWHGKGDKYRIIPLHPELAPILKEYLEHVRPKSSDPHFFVTKKTETKITTGYIRVILHKATQEAGITKKVTPHVLRHSFATSLYKDHGVDLLRIGKLLGHASPRATSIYTHTTPEHLREALEKLS</sequence>
<name>A0A3M8DPY9_9BACL</name>
<keyword evidence="7" id="KW-0233">DNA recombination</keyword>
<gene>
    <name evidence="12" type="ORF">EDM59_01775</name>
</gene>
<dbReference type="Gene3D" id="1.10.150.130">
    <property type="match status" value="1"/>
</dbReference>
<organism evidence="12 13">
    <name type="scientific">Brevibacillus nitrificans</name>
    <dbReference type="NCBI Taxonomy" id="651560"/>
    <lineage>
        <taxon>Bacteria</taxon>
        <taxon>Bacillati</taxon>
        <taxon>Bacillota</taxon>
        <taxon>Bacilli</taxon>
        <taxon>Bacillales</taxon>
        <taxon>Paenibacillaceae</taxon>
        <taxon>Brevibacillus</taxon>
    </lineage>
</organism>
<dbReference type="InterPro" id="IPR011010">
    <property type="entry name" value="DNA_brk_join_enz"/>
</dbReference>
<evidence type="ECO:0000256" key="2">
    <source>
        <dbReference type="ARBA" id="ARBA00022490"/>
    </source>
</evidence>
<dbReference type="InterPro" id="IPR010998">
    <property type="entry name" value="Integrase_recombinase_N"/>
</dbReference>
<evidence type="ECO:0000256" key="6">
    <source>
        <dbReference type="ARBA" id="ARBA00023125"/>
    </source>
</evidence>
<keyword evidence="2" id="KW-0963">Cytoplasm</keyword>
<dbReference type="InterPro" id="IPR044068">
    <property type="entry name" value="CB"/>
</dbReference>